<dbReference type="EMBL" id="JAINUG010000085">
    <property type="protein sequence ID" value="KAJ8399106.1"/>
    <property type="molecule type" value="Genomic_DNA"/>
</dbReference>
<evidence type="ECO:0000313" key="3">
    <source>
        <dbReference type="Proteomes" id="UP001221898"/>
    </source>
</evidence>
<comment type="caution">
    <text evidence="2">The sequence shown here is derived from an EMBL/GenBank/DDBJ whole genome shotgun (WGS) entry which is preliminary data.</text>
</comment>
<keyword evidence="3" id="KW-1185">Reference proteome</keyword>
<gene>
    <name evidence="2" type="ORF">AAFF_G00414850</name>
</gene>
<sequence length="180" mass="20739">MQNKNISNGETKGGDMEIELTDEDRTANKRESPDPAIKKQPYCNAVRFEEIIGQYLDKLIFHVKYIFVVKLDVLLIVFSDPSPFSQIPMGLLMITTGRNGQPRHDIFTVYKCTKTHLCHEKGGTFKQVGGEDSIKFFVEWLMRIIQEPSNLELVVDFVCDFVKSVKYKQSEMDFVCDFVK</sequence>
<feature type="compositionally biased region" description="Basic and acidic residues" evidence="1">
    <location>
        <begin position="23"/>
        <end position="36"/>
    </location>
</feature>
<protein>
    <submittedName>
        <fullName evidence="2">Uncharacterized protein</fullName>
    </submittedName>
</protein>
<feature type="region of interest" description="Disordered" evidence="1">
    <location>
        <begin position="1"/>
        <end position="36"/>
    </location>
</feature>
<proteinExistence type="predicted"/>
<dbReference type="Proteomes" id="UP001221898">
    <property type="component" value="Unassembled WGS sequence"/>
</dbReference>
<organism evidence="2 3">
    <name type="scientific">Aldrovandia affinis</name>
    <dbReference type="NCBI Taxonomy" id="143900"/>
    <lineage>
        <taxon>Eukaryota</taxon>
        <taxon>Metazoa</taxon>
        <taxon>Chordata</taxon>
        <taxon>Craniata</taxon>
        <taxon>Vertebrata</taxon>
        <taxon>Euteleostomi</taxon>
        <taxon>Actinopterygii</taxon>
        <taxon>Neopterygii</taxon>
        <taxon>Teleostei</taxon>
        <taxon>Notacanthiformes</taxon>
        <taxon>Halosauridae</taxon>
        <taxon>Aldrovandia</taxon>
    </lineage>
</organism>
<evidence type="ECO:0000313" key="2">
    <source>
        <dbReference type="EMBL" id="KAJ8399106.1"/>
    </source>
</evidence>
<feature type="compositionally biased region" description="Polar residues" evidence="1">
    <location>
        <begin position="1"/>
        <end position="10"/>
    </location>
</feature>
<accession>A0AAD7SAN0</accession>
<feature type="non-terminal residue" evidence="2">
    <location>
        <position position="180"/>
    </location>
</feature>
<reference evidence="2" key="1">
    <citation type="journal article" date="2023" name="Science">
        <title>Genome structures resolve the early diversification of teleost fishes.</title>
        <authorList>
            <person name="Parey E."/>
            <person name="Louis A."/>
            <person name="Montfort J."/>
            <person name="Bouchez O."/>
            <person name="Roques C."/>
            <person name="Iampietro C."/>
            <person name="Lluch J."/>
            <person name="Castinel A."/>
            <person name="Donnadieu C."/>
            <person name="Desvignes T."/>
            <person name="Floi Bucao C."/>
            <person name="Jouanno E."/>
            <person name="Wen M."/>
            <person name="Mejri S."/>
            <person name="Dirks R."/>
            <person name="Jansen H."/>
            <person name="Henkel C."/>
            <person name="Chen W.J."/>
            <person name="Zahm M."/>
            <person name="Cabau C."/>
            <person name="Klopp C."/>
            <person name="Thompson A.W."/>
            <person name="Robinson-Rechavi M."/>
            <person name="Braasch I."/>
            <person name="Lecointre G."/>
            <person name="Bobe J."/>
            <person name="Postlethwait J.H."/>
            <person name="Berthelot C."/>
            <person name="Roest Crollius H."/>
            <person name="Guiguen Y."/>
        </authorList>
    </citation>
    <scope>NUCLEOTIDE SEQUENCE</scope>
    <source>
        <strain evidence="2">NC1722</strain>
    </source>
</reference>
<name>A0AAD7SAN0_9TELE</name>
<dbReference type="AlphaFoldDB" id="A0AAD7SAN0"/>
<evidence type="ECO:0000256" key="1">
    <source>
        <dbReference type="SAM" id="MobiDB-lite"/>
    </source>
</evidence>